<keyword evidence="5" id="KW-1185">Reference proteome</keyword>
<dbReference type="KEGG" id="nst:Nstercoris_01231"/>
<evidence type="ECO:0000256" key="2">
    <source>
        <dbReference type="ARBA" id="ARBA00007637"/>
    </source>
</evidence>
<evidence type="ECO:0000313" key="4">
    <source>
        <dbReference type="EMBL" id="BBL34977.1"/>
    </source>
</evidence>
<feature type="domain" description="NAD-dependent epimerase/dehydratase" evidence="3">
    <location>
        <begin position="5"/>
        <end position="202"/>
    </location>
</feature>
<name>A0A4Y1YQ95_9PROT</name>
<comment type="pathway">
    <text evidence="1">Bacterial outer membrane biogenesis; LPS O-antigen biosynthesis.</text>
</comment>
<evidence type="ECO:0000259" key="3">
    <source>
        <dbReference type="Pfam" id="PF01370"/>
    </source>
</evidence>
<protein>
    <submittedName>
        <fullName evidence="4">Aurachin B dehydrogenase</fullName>
    </submittedName>
</protein>
<dbReference type="AlphaFoldDB" id="A0A4Y1YQ95"/>
<dbReference type="PANTHER" id="PTHR43000">
    <property type="entry name" value="DTDP-D-GLUCOSE 4,6-DEHYDRATASE-RELATED"/>
    <property type="match status" value="1"/>
</dbReference>
<dbReference type="Gene3D" id="3.40.50.720">
    <property type="entry name" value="NAD(P)-binding Rossmann-like Domain"/>
    <property type="match status" value="1"/>
</dbReference>
<dbReference type="SUPFAM" id="SSF51735">
    <property type="entry name" value="NAD(P)-binding Rossmann-fold domains"/>
    <property type="match status" value="1"/>
</dbReference>
<proteinExistence type="inferred from homology"/>
<dbReference type="InterPro" id="IPR001509">
    <property type="entry name" value="Epimerase_deHydtase"/>
</dbReference>
<reference evidence="4 5" key="1">
    <citation type="submission" date="2019-06" db="EMBL/GenBank/DDBJ databases">
        <title>Nitrosomonas stercoris KYUHI-S whole genome shotgun sequence.</title>
        <authorList>
            <person name="Nakagawa T."/>
            <person name="Tsuchiya Y."/>
            <person name="Takahashi R."/>
        </authorList>
    </citation>
    <scope>NUCLEOTIDE SEQUENCE [LARGE SCALE GENOMIC DNA]</scope>
    <source>
        <strain evidence="4 5">KYUHI-S</strain>
    </source>
</reference>
<evidence type="ECO:0000256" key="1">
    <source>
        <dbReference type="ARBA" id="ARBA00005125"/>
    </source>
</evidence>
<accession>A0A4Y1YQ95</accession>
<sequence length="308" mass="34008">MVKTVAVTGATGFIGSALVAKLIATGWQVRALTRARQASSQKNDASIRWIYGDLDCDGALNELVSGAEAVVHCAGAIRGKSWADFYQTNVIGTQNILRATSNSSCSKFLHISSLAAREPALSWYTQSKFEAEAQVSSFSEKFVTTIYRPAAVYGPGDKAMLPFFKAMRYGVLPAPGNPANRFGLIYVEDLVAAICCWLEAKRPVTGAYSIDDGMPGGYDYRLVAAIAQRVLQKSVRCLAIPMNSMQILAHLNLWLARFFRYAPVLTPGKIRELQHPDWTCDITPLKKELIDWYPSYKLEMVLLDLVRI</sequence>
<dbReference type="Proteomes" id="UP000316473">
    <property type="component" value="Chromosome"/>
</dbReference>
<organism evidence="4 5">
    <name type="scientific">Nitrosomonas stercoris</name>
    <dbReference type="NCBI Taxonomy" id="1444684"/>
    <lineage>
        <taxon>Bacteria</taxon>
        <taxon>Pseudomonadati</taxon>
        <taxon>Pseudomonadota</taxon>
        <taxon>Betaproteobacteria</taxon>
        <taxon>Nitrosomonadales</taxon>
        <taxon>Nitrosomonadaceae</taxon>
        <taxon>Nitrosomonas</taxon>
    </lineage>
</organism>
<dbReference type="InterPro" id="IPR036291">
    <property type="entry name" value="NAD(P)-bd_dom_sf"/>
</dbReference>
<dbReference type="EMBL" id="AP019755">
    <property type="protein sequence ID" value="BBL34977.1"/>
    <property type="molecule type" value="Genomic_DNA"/>
</dbReference>
<evidence type="ECO:0000313" key="5">
    <source>
        <dbReference type="Proteomes" id="UP000316473"/>
    </source>
</evidence>
<gene>
    <name evidence="4" type="ORF">Nstercoris_01231</name>
</gene>
<dbReference type="Pfam" id="PF01370">
    <property type="entry name" value="Epimerase"/>
    <property type="match status" value="1"/>
</dbReference>
<comment type="similarity">
    <text evidence="2">Belongs to the NAD(P)-dependent epimerase/dehydratase family.</text>
</comment>